<dbReference type="PANTHER" id="PTHR23277:SF109">
    <property type="entry name" value="POLIOVIRUS RECEPTOR"/>
    <property type="match status" value="1"/>
</dbReference>
<dbReference type="GO" id="GO:0005886">
    <property type="term" value="C:plasma membrane"/>
    <property type="evidence" value="ECO:0007669"/>
    <property type="project" value="UniProtKB-SubCell"/>
</dbReference>
<dbReference type="PROSITE" id="PS50835">
    <property type="entry name" value="IG_LIKE"/>
    <property type="match status" value="1"/>
</dbReference>
<evidence type="ECO:0000256" key="1">
    <source>
        <dbReference type="ARBA" id="ARBA00004251"/>
    </source>
</evidence>
<dbReference type="InterPro" id="IPR003599">
    <property type="entry name" value="Ig_sub"/>
</dbReference>
<evidence type="ECO:0000256" key="8">
    <source>
        <dbReference type="ARBA" id="ARBA00022889"/>
    </source>
</evidence>
<evidence type="ECO:0000313" key="18">
    <source>
        <dbReference type="EMBL" id="KAI1886246.1"/>
    </source>
</evidence>
<evidence type="ECO:0000259" key="17">
    <source>
        <dbReference type="PROSITE" id="PS50835"/>
    </source>
</evidence>
<gene>
    <name evidence="18" type="ORF">AGOR_G00212020</name>
</gene>
<evidence type="ECO:0000256" key="12">
    <source>
        <dbReference type="ARBA" id="ARBA00023157"/>
    </source>
</evidence>
<keyword evidence="13" id="KW-0325">Glycoprotein</keyword>
<feature type="transmembrane region" description="Helical" evidence="16">
    <location>
        <begin position="145"/>
        <end position="168"/>
    </location>
</feature>
<keyword evidence="7" id="KW-0677">Repeat</keyword>
<evidence type="ECO:0000256" key="3">
    <source>
        <dbReference type="ARBA" id="ARBA00007810"/>
    </source>
</evidence>
<dbReference type="SMART" id="SM00409">
    <property type="entry name" value="IG"/>
    <property type="match status" value="1"/>
</dbReference>
<dbReference type="InterPro" id="IPR013106">
    <property type="entry name" value="Ig_V-set"/>
</dbReference>
<dbReference type="PANTHER" id="PTHR23277">
    <property type="entry name" value="NECTIN-RELATED"/>
    <property type="match status" value="1"/>
</dbReference>
<evidence type="ECO:0000256" key="6">
    <source>
        <dbReference type="ARBA" id="ARBA00022729"/>
    </source>
</evidence>
<dbReference type="SMART" id="SM00406">
    <property type="entry name" value="IGv"/>
    <property type="match status" value="1"/>
</dbReference>
<evidence type="ECO:0000313" key="19">
    <source>
        <dbReference type="Proteomes" id="UP000829720"/>
    </source>
</evidence>
<accession>A0A8T3CPA7</accession>
<dbReference type="OrthoDB" id="9948163at2759"/>
<dbReference type="Proteomes" id="UP000829720">
    <property type="component" value="Unassembled WGS sequence"/>
</dbReference>
<name>A0A8T3CPA7_9TELE</name>
<evidence type="ECO:0000256" key="2">
    <source>
        <dbReference type="ARBA" id="ARBA00004536"/>
    </source>
</evidence>
<evidence type="ECO:0000256" key="16">
    <source>
        <dbReference type="SAM" id="Phobius"/>
    </source>
</evidence>
<keyword evidence="5 16" id="KW-0812">Transmembrane</keyword>
<keyword evidence="11 16" id="KW-0472">Membrane</keyword>
<dbReference type="GO" id="GO:0007156">
    <property type="term" value="P:homophilic cell adhesion via plasma membrane adhesion molecules"/>
    <property type="evidence" value="ECO:0007669"/>
    <property type="project" value="TreeGrafter"/>
</dbReference>
<evidence type="ECO:0000256" key="7">
    <source>
        <dbReference type="ARBA" id="ARBA00022737"/>
    </source>
</evidence>
<comment type="function">
    <text evidence="14">Cell adhesion molecule that promotes cell-cell contacts and plays important roles in the development of the nervous system. Acts by forming homophilic or heterophilic trans-dimers.</text>
</comment>
<comment type="subcellular location">
    <subcellularLocation>
        <location evidence="2">Cell junction</location>
        <location evidence="2">Adherens junction</location>
    </subcellularLocation>
    <subcellularLocation>
        <location evidence="1">Cell membrane</location>
        <topology evidence="1">Single-pass type I membrane protein</topology>
    </subcellularLocation>
</comment>
<evidence type="ECO:0000256" key="14">
    <source>
        <dbReference type="ARBA" id="ARBA00058274"/>
    </source>
</evidence>
<keyword evidence="19" id="KW-1185">Reference proteome</keyword>
<dbReference type="SUPFAM" id="SSF48726">
    <property type="entry name" value="Immunoglobulin"/>
    <property type="match status" value="1"/>
</dbReference>
<evidence type="ECO:0000256" key="5">
    <source>
        <dbReference type="ARBA" id="ARBA00022692"/>
    </source>
</evidence>
<sequence>MESYKYYRLFVISRCMALFTVVRSQHVSVDPQVTAYLGYDVTLRCQFIQGDPKEVKLFQVQWRKELLETAVVTKSPTEGTYFGETPLKGRVSLISDSMEDASISISNVNETDEGRYTCKYLAFPVGVTDATTTLTVQVKQGRRGLFVILPISTLLIIAAFGFFGLYVFQRRKRRNARNVDPNPGSQDVVYKNTPSSPAVYENLSLAAGRSAPADTEDTYTGLQFKDSATYSTLNGLVK</sequence>
<keyword evidence="9" id="KW-0965">Cell junction</keyword>
<comment type="subunit">
    <text evidence="15">Cis- and trans-homodimer. Can form trans-heterodimers.</text>
</comment>
<evidence type="ECO:0000256" key="13">
    <source>
        <dbReference type="ARBA" id="ARBA00023180"/>
    </source>
</evidence>
<reference evidence="18" key="1">
    <citation type="submission" date="2021-01" db="EMBL/GenBank/DDBJ databases">
        <authorList>
            <person name="Zahm M."/>
            <person name="Roques C."/>
            <person name="Cabau C."/>
            <person name="Klopp C."/>
            <person name="Donnadieu C."/>
            <person name="Jouanno E."/>
            <person name="Lampietro C."/>
            <person name="Louis A."/>
            <person name="Herpin A."/>
            <person name="Echchiki A."/>
            <person name="Berthelot C."/>
            <person name="Parey E."/>
            <person name="Roest-Crollius H."/>
            <person name="Braasch I."/>
            <person name="Postlethwait J."/>
            <person name="Bobe J."/>
            <person name="Montfort J."/>
            <person name="Bouchez O."/>
            <person name="Begum T."/>
            <person name="Mejri S."/>
            <person name="Adams A."/>
            <person name="Chen W.-J."/>
            <person name="Guiguen Y."/>
        </authorList>
    </citation>
    <scope>NUCLEOTIDE SEQUENCE</scope>
    <source>
        <tissue evidence="18">Blood</tissue>
    </source>
</reference>
<evidence type="ECO:0000256" key="10">
    <source>
        <dbReference type="ARBA" id="ARBA00022989"/>
    </source>
</evidence>
<dbReference type="InterPro" id="IPR007110">
    <property type="entry name" value="Ig-like_dom"/>
</dbReference>
<feature type="domain" description="Ig-like" evidence="17">
    <location>
        <begin position="38"/>
        <end position="135"/>
    </location>
</feature>
<keyword evidence="10 16" id="KW-1133">Transmembrane helix</keyword>
<evidence type="ECO:0000256" key="15">
    <source>
        <dbReference type="ARBA" id="ARBA00062858"/>
    </source>
</evidence>
<dbReference type="InterPro" id="IPR013783">
    <property type="entry name" value="Ig-like_fold"/>
</dbReference>
<proteinExistence type="inferred from homology"/>
<evidence type="ECO:0000256" key="4">
    <source>
        <dbReference type="ARBA" id="ARBA00022475"/>
    </source>
</evidence>
<dbReference type="EMBL" id="JAERUA010000020">
    <property type="protein sequence ID" value="KAI1886246.1"/>
    <property type="molecule type" value="Genomic_DNA"/>
</dbReference>
<dbReference type="InterPro" id="IPR051427">
    <property type="entry name" value="Nectin/Nectin-like"/>
</dbReference>
<comment type="caution">
    <text evidence="18">The sequence shown here is derived from an EMBL/GenBank/DDBJ whole genome shotgun (WGS) entry which is preliminary data.</text>
</comment>
<protein>
    <recommendedName>
        <fullName evidence="17">Ig-like domain-containing protein</fullName>
    </recommendedName>
</protein>
<dbReference type="Gene3D" id="2.60.40.10">
    <property type="entry name" value="Immunoglobulins"/>
    <property type="match status" value="1"/>
</dbReference>
<dbReference type="GO" id="GO:0005912">
    <property type="term" value="C:adherens junction"/>
    <property type="evidence" value="ECO:0007669"/>
    <property type="project" value="UniProtKB-SubCell"/>
</dbReference>
<organism evidence="18 19">
    <name type="scientific">Albula goreensis</name>
    <dbReference type="NCBI Taxonomy" id="1534307"/>
    <lineage>
        <taxon>Eukaryota</taxon>
        <taxon>Metazoa</taxon>
        <taxon>Chordata</taxon>
        <taxon>Craniata</taxon>
        <taxon>Vertebrata</taxon>
        <taxon>Euteleostomi</taxon>
        <taxon>Actinopterygii</taxon>
        <taxon>Neopterygii</taxon>
        <taxon>Teleostei</taxon>
        <taxon>Albuliformes</taxon>
        <taxon>Albulidae</taxon>
        <taxon>Albula</taxon>
    </lineage>
</organism>
<dbReference type="GO" id="GO:0007157">
    <property type="term" value="P:heterophilic cell-cell adhesion via plasma membrane cell adhesion molecules"/>
    <property type="evidence" value="ECO:0007669"/>
    <property type="project" value="TreeGrafter"/>
</dbReference>
<keyword evidence="4" id="KW-1003">Cell membrane</keyword>
<dbReference type="Pfam" id="PF07686">
    <property type="entry name" value="V-set"/>
    <property type="match status" value="1"/>
</dbReference>
<evidence type="ECO:0000256" key="9">
    <source>
        <dbReference type="ARBA" id="ARBA00022949"/>
    </source>
</evidence>
<keyword evidence="8" id="KW-0130">Cell adhesion</keyword>
<keyword evidence="12" id="KW-1015">Disulfide bond</keyword>
<dbReference type="InterPro" id="IPR036179">
    <property type="entry name" value="Ig-like_dom_sf"/>
</dbReference>
<dbReference type="FunFam" id="2.60.40.10:FF:000304">
    <property type="entry name" value="Nectin cell adhesion molecule 1"/>
    <property type="match status" value="1"/>
</dbReference>
<keyword evidence="6" id="KW-0732">Signal</keyword>
<comment type="similarity">
    <text evidence="3">Belongs to the nectin family.</text>
</comment>
<dbReference type="AlphaFoldDB" id="A0A8T3CPA7"/>
<evidence type="ECO:0000256" key="11">
    <source>
        <dbReference type="ARBA" id="ARBA00023136"/>
    </source>
</evidence>